<evidence type="ECO:0000313" key="2">
    <source>
        <dbReference type="Proteomes" id="UP000294225"/>
    </source>
</evidence>
<organism evidence="1 2">
    <name type="scientific">Kribbella speibonae</name>
    <dbReference type="NCBI Taxonomy" id="1572660"/>
    <lineage>
        <taxon>Bacteria</taxon>
        <taxon>Bacillati</taxon>
        <taxon>Actinomycetota</taxon>
        <taxon>Actinomycetes</taxon>
        <taxon>Propionibacteriales</taxon>
        <taxon>Kribbellaceae</taxon>
        <taxon>Kribbella</taxon>
    </lineage>
</organism>
<name>A0A4R0IC32_9ACTN</name>
<gene>
    <name evidence="1" type="ORF">E0H92_36780</name>
</gene>
<dbReference type="Proteomes" id="UP000294225">
    <property type="component" value="Unassembled WGS sequence"/>
</dbReference>
<dbReference type="AlphaFoldDB" id="A0A4R0IC32"/>
<proteinExistence type="predicted"/>
<evidence type="ECO:0000313" key="1">
    <source>
        <dbReference type="EMBL" id="TCC30683.1"/>
    </source>
</evidence>
<comment type="caution">
    <text evidence="1">The sequence shown here is derived from an EMBL/GenBank/DDBJ whole genome shotgun (WGS) entry which is preliminary data.</text>
</comment>
<protein>
    <submittedName>
        <fullName evidence="1">Uncharacterized protein</fullName>
    </submittedName>
</protein>
<dbReference type="EMBL" id="SJKC01000007">
    <property type="protein sequence ID" value="TCC30683.1"/>
    <property type="molecule type" value="Genomic_DNA"/>
</dbReference>
<dbReference type="RefSeq" id="WP_131499496.1">
    <property type="nucleotide sequence ID" value="NZ_SJKC01000007.1"/>
</dbReference>
<reference evidence="1 2" key="1">
    <citation type="submission" date="2019-02" db="EMBL/GenBank/DDBJ databases">
        <title>Kribbella capetownensis sp. nov. and Kribbella speibonae sp. nov., isolated from soil.</title>
        <authorList>
            <person name="Curtis S.M."/>
            <person name="Norton I."/>
            <person name="Everest G.J."/>
            <person name="Meyers P.R."/>
        </authorList>
    </citation>
    <scope>NUCLEOTIDE SEQUENCE [LARGE SCALE GENOMIC DNA]</scope>
    <source>
        <strain evidence="1 2">YM55</strain>
    </source>
</reference>
<sequence>MNDAKRGEWGTMTASALEMRPAEGERVLATLVERIVQVIGRNESRVKLDELVDELSQTMHCTPQDVYLALSRLDVEVRGDDSLRIVRD</sequence>
<accession>A0A4R0IC32</accession>